<dbReference type="Pfam" id="PF11225">
    <property type="entry name" value="DUF3024"/>
    <property type="match status" value="1"/>
</dbReference>
<accession>A0ABS2MGB8</accession>
<evidence type="ECO:0008006" key="3">
    <source>
        <dbReference type="Google" id="ProtNLM"/>
    </source>
</evidence>
<sequence length="110" mass="13109">MALPETDLARIKKWCDSIWPKHMWDQAKVEADVAPTHVTIVEVRPDWMGGPVPTRFPIARLRYTKTTGQWAIYWRDRNLKFHEYQHKRPSKNVQSLLDYIRESKDPIFFG</sequence>
<dbReference type="EMBL" id="JAFBBZ010000001">
    <property type="protein sequence ID" value="MBM7510237.1"/>
    <property type="molecule type" value="Genomic_DNA"/>
</dbReference>
<evidence type="ECO:0000313" key="2">
    <source>
        <dbReference type="Proteomes" id="UP000732378"/>
    </source>
</evidence>
<gene>
    <name evidence="1" type="ORF">JOE61_004051</name>
</gene>
<protein>
    <recommendedName>
        <fullName evidence="3">DUF3024 domain-containing protein</fullName>
    </recommendedName>
</protein>
<dbReference type="RefSeq" id="WP_193671166.1">
    <property type="nucleotide sequence ID" value="NZ_JACDTV010000029.1"/>
</dbReference>
<dbReference type="InterPro" id="IPR021388">
    <property type="entry name" value="DUF3024"/>
</dbReference>
<proteinExistence type="predicted"/>
<comment type="caution">
    <text evidence="1">The sequence shown here is derived from an EMBL/GenBank/DDBJ whole genome shotgun (WGS) entry which is preliminary data.</text>
</comment>
<dbReference type="Proteomes" id="UP000732378">
    <property type="component" value="Unassembled WGS sequence"/>
</dbReference>
<organism evidence="1 2">
    <name type="scientific">Nocardioides salarius</name>
    <dbReference type="NCBI Taxonomy" id="374513"/>
    <lineage>
        <taxon>Bacteria</taxon>
        <taxon>Bacillati</taxon>
        <taxon>Actinomycetota</taxon>
        <taxon>Actinomycetes</taxon>
        <taxon>Propionibacteriales</taxon>
        <taxon>Nocardioidaceae</taxon>
        <taxon>Nocardioides</taxon>
    </lineage>
</organism>
<keyword evidence="2" id="KW-1185">Reference proteome</keyword>
<evidence type="ECO:0000313" key="1">
    <source>
        <dbReference type="EMBL" id="MBM7510237.1"/>
    </source>
</evidence>
<reference evidence="1 2" key="1">
    <citation type="submission" date="2021-01" db="EMBL/GenBank/DDBJ databases">
        <title>Sequencing the genomes of 1000 actinobacteria strains.</title>
        <authorList>
            <person name="Klenk H.-P."/>
        </authorList>
    </citation>
    <scope>NUCLEOTIDE SEQUENCE [LARGE SCALE GENOMIC DNA]</scope>
    <source>
        <strain evidence="1 2">DSM 18239</strain>
    </source>
</reference>
<name>A0ABS2MGB8_9ACTN</name>